<dbReference type="InterPro" id="IPR051064">
    <property type="entry name" value="SEC14/CRAL-TRIO_domain"/>
</dbReference>
<evidence type="ECO:0000313" key="4">
    <source>
        <dbReference type="Proteomes" id="UP000018050"/>
    </source>
</evidence>
<reference evidence="3" key="1">
    <citation type="submission" date="2013-10" db="EMBL/GenBank/DDBJ databases">
        <title>Genomic analysis of the causative agents of coccidiosis in chickens.</title>
        <authorList>
            <person name="Reid A.J."/>
            <person name="Blake D."/>
            <person name="Billington K."/>
            <person name="Browne H."/>
            <person name="Dunn M."/>
            <person name="Hung S."/>
            <person name="Kawahara F."/>
            <person name="Miranda-Saavedra D."/>
            <person name="Mourier T."/>
            <person name="Nagra H."/>
            <person name="Otto T.D."/>
            <person name="Rawlings N."/>
            <person name="Sanchez A."/>
            <person name="Sanders M."/>
            <person name="Subramaniam C."/>
            <person name="Tay Y."/>
            <person name="Dear P."/>
            <person name="Doerig C."/>
            <person name="Gruber A."/>
            <person name="Parkinson J."/>
            <person name="Shirley M."/>
            <person name="Wan K.L."/>
            <person name="Berriman M."/>
            <person name="Tomley F."/>
            <person name="Pain A."/>
        </authorList>
    </citation>
    <scope>NUCLEOTIDE SEQUENCE</scope>
    <source>
        <strain evidence="3">Houghton</strain>
    </source>
</reference>
<evidence type="ECO:0000259" key="2">
    <source>
        <dbReference type="PROSITE" id="PS50191"/>
    </source>
</evidence>
<evidence type="ECO:0000313" key="3">
    <source>
        <dbReference type="EMBL" id="CDI82755.1"/>
    </source>
</evidence>
<dbReference type="Gene3D" id="3.40.525.10">
    <property type="entry name" value="CRAL-TRIO lipid binding domain"/>
    <property type="match status" value="1"/>
</dbReference>
<keyword evidence="4" id="KW-1185">Reference proteome</keyword>
<accession>U6GRE1</accession>
<feature type="domain" description="CRAL-TRIO" evidence="2">
    <location>
        <begin position="325"/>
        <end position="470"/>
    </location>
</feature>
<name>U6GRE1_EIMAC</name>
<feature type="compositionally biased region" description="Basic and acidic residues" evidence="1">
    <location>
        <begin position="28"/>
        <end position="42"/>
    </location>
</feature>
<organism evidence="3 4">
    <name type="scientific">Eimeria acervulina</name>
    <name type="common">Coccidian parasite</name>
    <dbReference type="NCBI Taxonomy" id="5801"/>
    <lineage>
        <taxon>Eukaryota</taxon>
        <taxon>Sar</taxon>
        <taxon>Alveolata</taxon>
        <taxon>Apicomplexa</taxon>
        <taxon>Conoidasida</taxon>
        <taxon>Coccidia</taxon>
        <taxon>Eucoccidiorida</taxon>
        <taxon>Eimeriorina</taxon>
        <taxon>Eimeriidae</taxon>
        <taxon>Eimeria</taxon>
    </lineage>
</organism>
<evidence type="ECO:0000256" key="1">
    <source>
        <dbReference type="SAM" id="MobiDB-lite"/>
    </source>
</evidence>
<dbReference type="Proteomes" id="UP000018050">
    <property type="component" value="Unassembled WGS sequence"/>
</dbReference>
<sequence length="600" mass="64890">MQQQGGGKRMAAAADSPARQVLDSPDGNSKDEQPHEQSEALADRVCTAPSAGDFRLVEEPPEFFLAANPSTKQLEAFRAFTESARAARNEFLRGMKASDIGAGAAGDSSCTRSKSAFLSRTVSRHGRGREVHPPAKALSSAHINSPENASATSDAEASTSAPDDAYPEVPELAGSTRLLRYLQGFDYDATAANNAYRRHMKWREEMSLNSDKRRTVVESMLLPMRPEASPKHAEVTRFFSTNPVLRRDGGRGPSLDACAAAAAAASAPGGGNSLLQALSDKALDSLCFSLKFGVNLAVVYKERPADDLRVSDGERFFQSAGCVCAGLLDVNGLFSAVSEEEFLGWHSDILEFRCMLLDVLSRKFNRMVRVTAVVDLQGLSTRILNRRALNLLRRTISSASENYPESIGTMYFINTPRTFSTLWSAIRGWLRERTINKIKLLSSDAESVLVRNIGGYALPPSLGGICTSSLADVPPLDTDLGPGSVILNVGARRCSQAVELRDLEVSGKLGGRPPVQTLKGNGISWSLDSGNESILEEHRKYPPRKRVSGVVSAEQEGTLILSFDNSWGLISSRRVRYKIEVVQASDAVPLHSCAEAANVV</sequence>
<dbReference type="SMART" id="SM00516">
    <property type="entry name" value="SEC14"/>
    <property type="match status" value="1"/>
</dbReference>
<dbReference type="InterPro" id="IPR036598">
    <property type="entry name" value="GOLD_dom_sf"/>
</dbReference>
<dbReference type="OMA" id="NVGARRC"/>
<dbReference type="GO" id="GO:0005737">
    <property type="term" value="C:cytoplasm"/>
    <property type="evidence" value="ECO:0007669"/>
    <property type="project" value="TreeGrafter"/>
</dbReference>
<reference evidence="3" key="2">
    <citation type="submission" date="2013-10" db="EMBL/GenBank/DDBJ databases">
        <authorList>
            <person name="Aslett M."/>
        </authorList>
    </citation>
    <scope>NUCLEOTIDE SEQUENCE</scope>
    <source>
        <strain evidence="3">Houghton</strain>
    </source>
</reference>
<dbReference type="PANTHER" id="PTHR23324">
    <property type="entry name" value="SEC14 RELATED PROTEIN"/>
    <property type="match status" value="1"/>
</dbReference>
<feature type="region of interest" description="Disordered" evidence="1">
    <location>
        <begin position="1"/>
        <end position="45"/>
    </location>
</feature>
<dbReference type="EMBL" id="HG672741">
    <property type="protein sequence ID" value="CDI82755.1"/>
    <property type="molecule type" value="Genomic_DNA"/>
</dbReference>
<dbReference type="PANTHER" id="PTHR23324:SF83">
    <property type="entry name" value="SEC14-LIKE PROTEIN 2"/>
    <property type="match status" value="1"/>
</dbReference>
<feature type="compositionally biased region" description="Low complexity" evidence="1">
    <location>
        <begin position="149"/>
        <end position="164"/>
    </location>
</feature>
<dbReference type="SUPFAM" id="SSF52087">
    <property type="entry name" value="CRAL/TRIO domain"/>
    <property type="match status" value="1"/>
</dbReference>
<dbReference type="SUPFAM" id="SSF101576">
    <property type="entry name" value="Supernatant protein factor (SPF), C-terminal domain"/>
    <property type="match status" value="1"/>
</dbReference>
<protein>
    <recommendedName>
        <fullName evidence="2">CRAL-TRIO domain-containing protein</fullName>
    </recommendedName>
</protein>
<feature type="region of interest" description="Disordered" evidence="1">
    <location>
        <begin position="116"/>
        <end position="169"/>
    </location>
</feature>
<dbReference type="GeneID" id="25268710"/>
<dbReference type="OrthoDB" id="1434354at2759"/>
<proteinExistence type="predicted"/>
<dbReference type="PROSITE" id="PS50191">
    <property type="entry name" value="CRAL_TRIO"/>
    <property type="match status" value="1"/>
</dbReference>
<dbReference type="Pfam" id="PF00650">
    <property type="entry name" value="CRAL_TRIO"/>
    <property type="match status" value="1"/>
</dbReference>
<dbReference type="AlphaFoldDB" id="U6GRE1"/>
<gene>
    <name evidence="3" type="ORF">EAH_00006400</name>
</gene>
<dbReference type="InterPro" id="IPR001251">
    <property type="entry name" value="CRAL-TRIO_dom"/>
</dbReference>
<dbReference type="Gene3D" id="2.60.120.680">
    <property type="entry name" value="GOLD domain"/>
    <property type="match status" value="1"/>
</dbReference>
<dbReference type="CDD" id="cd00170">
    <property type="entry name" value="SEC14"/>
    <property type="match status" value="1"/>
</dbReference>
<dbReference type="InterPro" id="IPR036865">
    <property type="entry name" value="CRAL-TRIO_dom_sf"/>
</dbReference>
<dbReference type="RefSeq" id="XP_013247954.1">
    <property type="nucleotide sequence ID" value="XM_013392500.1"/>
</dbReference>
<dbReference type="VEuPathDB" id="ToxoDB:EAH_00006400"/>